<gene>
    <name evidence="1" type="ORF">PYX00_006756</name>
</gene>
<comment type="caution">
    <text evidence="1">The sequence shown here is derived from an EMBL/GenBank/DDBJ whole genome shotgun (WGS) entry which is preliminary data.</text>
</comment>
<evidence type="ECO:0008006" key="2">
    <source>
        <dbReference type="Google" id="ProtNLM"/>
    </source>
</evidence>
<reference evidence="1" key="1">
    <citation type="journal article" date="2024" name="Gigascience">
        <title>Chromosome-level genome of the poultry shaft louse Menopon gallinae provides insight into the host-switching and adaptive evolution of parasitic lice.</title>
        <authorList>
            <person name="Xu Y."/>
            <person name="Ma L."/>
            <person name="Liu S."/>
            <person name="Liang Y."/>
            <person name="Liu Q."/>
            <person name="He Z."/>
            <person name="Tian L."/>
            <person name="Duan Y."/>
            <person name="Cai W."/>
            <person name="Li H."/>
            <person name="Song F."/>
        </authorList>
    </citation>
    <scope>NUCLEOTIDE SEQUENCE</scope>
    <source>
        <strain evidence="1">Cailab_2023a</strain>
    </source>
</reference>
<accession>A0AAW2HWX5</accession>
<sequence>MNFEDSDEDGDIHVEFCYWNNWIPKVNGNAKDTFSKSNPHRKHLINQSKLNNSHLQTSARIQNWIPPKSFGKINVKSEVKSIETKTVKSNRKEKIQNMNEDWGMRIELHEALNITEGERFWNIMKRGLFGEIKLWKNEYGNICCRASGKISGKGTSEKSLFEITTEENLRKLLGLSHLQWSALCDAVRDKDCTLNFNAFEDFDINAHSPLEKLWFFLCKRRHFLPNVCVLGKLSGAVKMMKEFRIVPKVTVLEIRDFGGEEIS</sequence>
<name>A0AAW2HWX5_9NEOP</name>
<dbReference type="EMBL" id="JARGDH010000003">
    <property type="protein sequence ID" value="KAL0274304.1"/>
    <property type="molecule type" value="Genomic_DNA"/>
</dbReference>
<protein>
    <recommendedName>
        <fullName evidence="2">LAGLIDADG homing endonuclease</fullName>
    </recommendedName>
</protein>
<evidence type="ECO:0000313" key="1">
    <source>
        <dbReference type="EMBL" id="KAL0274304.1"/>
    </source>
</evidence>
<organism evidence="1">
    <name type="scientific">Menopon gallinae</name>
    <name type="common">poultry shaft louse</name>
    <dbReference type="NCBI Taxonomy" id="328185"/>
    <lineage>
        <taxon>Eukaryota</taxon>
        <taxon>Metazoa</taxon>
        <taxon>Ecdysozoa</taxon>
        <taxon>Arthropoda</taxon>
        <taxon>Hexapoda</taxon>
        <taxon>Insecta</taxon>
        <taxon>Pterygota</taxon>
        <taxon>Neoptera</taxon>
        <taxon>Paraneoptera</taxon>
        <taxon>Psocodea</taxon>
        <taxon>Troctomorpha</taxon>
        <taxon>Phthiraptera</taxon>
        <taxon>Amblycera</taxon>
        <taxon>Menoponidae</taxon>
        <taxon>Menopon</taxon>
    </lineage>
</organism>
<proteinExistence type="predicted"/>
<dbReference type="AlphaFoldDB" id="A0AAW2HWX5"/>
<dbReference type="EMBL" id="JARGDH010000003">
    <property type="protein sequence ID" value="KAL0274303.1"/>
    <property type="molecule type" value="Genomic_DNA"/>
</dbReference>